<dbReference type="Gene3D" id="1.20.890.10">
    <property type="entry name" value="cAMP-dependent protein kinase regulatory subunit, dimerization-anchoring domain"/>
    <property type="match status" value="1"/>
</dbReference>
<evidence type="ECO:0000313" key="2">
    <source>
        <dbReference type="Ensembl" id="ENSLBEP00000033406.1"/>
    </source>
</evidence>
<feature type="domain" description="RIIa" evidence="1">
    <location>
        <begin position="13"/>
        <end position="50"/>
    </location>
</feature>
<dbReference type="SMART" id="SM00394">
    <property type="entry name" value="RIIa"/>
    <property type="match status" value="1"/>
</dbReference>
<dbReference type="CDD" id="cd12100">
    <property type="entry name" value="DD_CABYR_SP17"/>
    <property type="match status" value="1"/>
</dbReference>
<proteinExistence type="predicted"/>
<evidence type="ECO:0000259" key="1">
    <source>
        <dbReference type="SMART" id="SM00394"/>
    </source>
</evidence>
<keyword evidence="3" id="KW-1185">Reference proteome</keyword>
<dbReference type="InterPro" id="IPR003117">
    <property type="entry name" value="cAMP_dep_PK_reg_su_I/II_a/b"/>
</dbReference>
<reference evidence="2" key="1">
    <citation type="submission" date="2025-08" db="UniProtKB">
        <authorList>
            <consortium name="Ensembl"/>
        </authorList>
    </citation>
    <scope>IDENTIFICATION</scope>
</reference>
<dbReference type="Proteomes" id="UP000261660">
    <property type="component" value="Unplaced"/>
</dbReference>
<dbReference type="InParanoid" id="A0A3Q3GJH1"/>
<sequence>KQNSRPLLSLYQNGLQSELECVTRAVSLSQPNNLHEFLLQYFTELISYRESQPEMDPKIIILRQHKLWGATN</sequence>
<organism evidence="2 3">
    <name type="scientific">Labrus bergylta</name>
    <name type="common">ballan wrasse</name>
    <dbReference type="NCBI Taxonomy" id="56723"/>
    <lineage>
        <taxon>Eukaryota</taxon>
        <taxon>Metazoa</taxon>
        <taxon>Chordata</taxon>
        <taxon>Craniata</taxon>
        <taxon>Vertebrata</taxon>
        <taxon>Euteleostomi</taxon>
        <taxon>Actinopterygii</taxon>
        <taxon>Neopterygii</taxon>
        <taxon>Teleostei</taxon>
        <taxon>Neoteleostei</taxon>
        <taxon>Acanthomorphata</taxon>
        <taxon>Eupercaria</taxon>
        <taxon>Labriformes</taxon>
        <taxon>Labridae</taxon>
        <taxon>Labrus</taxon>
    </lineage>
</organism>
<dbReference type="GeneTree" id="ENSGT01150000289882"/>
<dbReference type="AlphaFoldDB" id="A0A3Q3GJH1"/>
<dbReference type="Pfam" id="PF02197">
    <property type="entry name" value="RIIa"/>
    <property type="match status" value="1"/>
</dbReference>
<name>A0A3Q3GJH1_9LABR</name>
<evidence type="ECO:0000313" key="3">
    <source>
        <dbReference type="Proteomes" id="UP000261660"/>
    </source>
</evidence>
<reference evidence="2" key="2">
    <citation type="submission" date="2025-09" db="UniProtKB">
        <authorList>
            <consortium name="Ensembl"/>
        </authorList>
    </citation>
    <scope>IDENTIFICATION</scope>
</reference>
<dbReference type="SUPFAM" id="SSF47391">
    <property type="entry name" value="Dimerization-anchoring domain of cAMP-dependent PK regulatory subunit"/>
    <property type="match status" value="1"/>
</dbReference>
<dbReference type="Ensembl" id="ENSLBET00000034875.1">
    <property type="protein sequence ID" value="ENSLBEP00000033406.1"/>
    <property type="gene ID" value="ENSLBEG00000025162.1"/>
</dbReference>
<accession>A0A3Q3GJH1</accession>
<dbReference type="InterPro" id="IPR047579">
    <property type="entry name" value="DD_CABYR_SP17"/>
</dbReference>
<protein>
    <recommendedName>
        <fullName evidence="1">RIIa domain-containing protein</fullName>
    </recommendedName>
</protein>